<name>A0A454D0A1_VIBHA</name>
<gene>
    <name evidence="1" type="ORF">VCHENC02_2321</name>
</gene>
<comment type="caution">
    <text evidence="1">The sequence shown here is derived from an EMBL/GenBank/DDBJ whole genome shotgun (WGS) entry which is preliminary data.</text>
</comment>
<evidence type="ECO:0000313" key="1">
    <source>
        <dbReference type="EMBL" id="EKM32086.1"/>
    </source>
</evidence>
<evidence type="ECO:0000313" key="2">
    <source>
        <dbReference type="Proteomes" id="UP000008367"/>
    </source>
</evidence>
<dbReference type="EMBL" id="AJSR01000900">
    <property type="protein sequence ID" value="EKM32086.1"/>
    <property type="molecule type" value="Genomic_DNA"/>
</dbReference>
<accession>A0A454D0A1</accession>
<dbReference type="Proteomes" id="UP000008367">
    <property type="component" value="Unassembled WGS sequence"/>
</dbReference>
<sequence length="12" mass="1445">RYLYKQVTTSSV</sequence>
<protein>
    <submittedName>
        <fullName evidence="1">Uncharacterized protein</fullName>
    </submittedName>
</protein>
<organism evidence="1 2">
    <name type="scientific">Vibrio harveyi</name>
    <name type="common">Beneckea harveyi</name>
    <dbReference type="NCBI Taxonomy" id="669"/>
    <lineage>
        <taxon>Bacteria</taxon>
        <taxon>Pseudomonadati</taxon>
        <taxon>Pseudomonadota</taxon>
        <taxon>Gammaproteobacteria</taxon>
        <taxon>Vibrionales</taxon>
        <taxon>Vibrionaceae</taxon>
        <taxon>Vibrio</taxon>
    </lineage>
</organism>
<proteinExistence type="predicted"/>
<reference evidence="1 2" key="1">
    <citation type="submission" date="2012-10" db="EMBL/GenBank/DDBJ databases">
        <title>Genome sequence of Vibrio Cholerae HENC-02.</title>
        <authorList>
            <person name="Eppinger M."/>
            <person name="Hasan N.A."/>
            <person name="Sengamalay N."/>
            <person name="Hine E."/>
            <person name="Su Q."/>
            <person name="Daugherty S.C."/>
            <person name="Young S."/>
            <person name="Sadzewicz L."/>
            <person name="Tallon L."/>
            <person name="Cebula T.A."/>
            <person name="Ravel J."/>
            <person name="Colwell R.R."/>
        </authorList>
    </citation>
    <scope>NUCLEOTIDE SEQUENCE [LARGE SCALE GENOMIC DNA]</scope>
    <source>
        <strain evidence="1 2">HENC-02</strain>
    </source>
</reference>
<feature type="non-terminal residue" evidence="1">
    <location>
        <position position="1"/>
    </location>
</feature>